<dbReference type="GO" id="GO:0016491">
    <property type="term" value="F:oxidoreductase activity"/>
    <property type="evidence" value="ECO:0007669"/>
    <property type="project" value="UniProtKB-KW"/>
</dbReference>
<evidence type="ECO:0000256" key="4">
    <source>
        <dbReference type="SAM" id="SignalP"/>
    </source>
</evidence>
<evidence type="ECO:0000256" key="3">
    <source>
        <dbReference type="ARBA" id="ARBA00023002"/>
    </source>
</evidence>
<keyword evidence="3" id="KW-0560">Oxidoreductase</keyword>
<comment type="similarity">
    <text evidence="1">Belongs to the class-II pyridine nucleotide-disulfide oxidoreductase family.</text>
</comment>
<keyword evidence="4" id="KW-0732">Signal</keyword>
<keyword evidence="7" id="KW-1185">Reference proteome</keyword>
<dbReference type="SUPFAM" id="SSF51905">
    <property type="entry name" value="FAD/NAD(P)-binding domain"/>
    <property type="match status" value="1"/>
</dbReference>
<dbReference type="Gene3D" id="3.50.50.60">
    <property type="entry name" value="FAD/NAD(P)-binding domain"/>
    <property type="match status" value="2"/>
</dbReference>
<dbReference type="AlphaFoldDB" id="A0A017SNW6"/>
<dbReference type="PRINTS" id="PR00469">
    <property type="entry name" value="PNDRDTASEII"/>
</dbReference>
<organism evidence="6 7">
    <name type="scientific">Aspergillus ruber (strain CBS 135680)</name>
    <dbReference type="NCBI Taxonomy" id="1388766"/>
    <lineage>
        <taxon>Eukaryota</taxon>
        <taxon>Fungi</taxon>
        <taxon>Dikarya</taxon>
        <taxon>Ascomycota</taxon>
        <taxon>Pezizomycotina</taxon>
        <taxon>Eurotiomycetes</taxon>
        <taxon>Eurotiomycetidae</taxon>
        <taxon>Eurotiales</taxon>
        <taxon>Aspergillaceae</taxon>
        <taxon>Aspergillus</taxon>
        <taxon>Aspergillus subgen. Aspergillus</taxon>
    </lineage>
</organism>
<dbReference type="GO" id="GO:0097237">
    <property type="term" value="P:cellular response to toxic substance"/>
    <property type="evidence" value="ECO:0007669"/>
    <property type="project" value="UniProtKB-ARBA"/>
</dbReference>
<dbReference type="InterPro" id="IPR050097">
    <property type="entry name" value="Ferredoxin-NADP_redctase_2"/>
</dbReference>
<dbReference type="InterPro" id="IPR036188">
    <property type="entry name" value="FAD/NAD-bd_sf"/>
</dbReference>
<proteinExistence type="inferred from homology"/>
<dbReference type="RefSeq" id="XP_040642179.1">
    <property type="nucleotide sequence ID" value="XM_040780922.1"/>
</dbReference>
<feature type="signal peptide" evidence="4">
    <location>
        <begin position="1"/>
        <end position="21"/>
    </location>
</feature>
<dbReference type="Pfam" id="PF07992">
    <property type="entry name" value="Pyr_redox_2"/>
    <property type="match status" value="1"/>
</dbReference>
<sequence length="385" mass="42807">MARKMFSAFYSLLTLLTVALAASVPKTDYDVIVVGGGPSGLSAISGLSRVLRRTALFDSGEYRNAPTRNMHDVIGNDGTVPAEFRGAARKQILRYNTSTIIDTSISSIKPIDNIFEATDASGKTYTARKVVLGTGLRDVLPDTPGLEEAFGKGIFWCPWCDGYEHRDQPFGILGALQDIIGSTFEVYTTLNHDIIAFLNGTHTPEQEAILTEAHPDWKEIVEAYDIRLDNRTITEIERIQDGETHQDDQGRQFDKFLVHFTEGEPVERNAFITNYPTAQRSNIPDQLGLKMLGNKIDTQTNSGLRTSLPGVWAVGDANSDNSTNVPHAMFSGKRAAVFAHVEMAREEAQAAISKRVPERRMLEKDTERRMGNEIEALYNRLRRRG</sequence>
<feature type="chain" id="PRO_5001499486" evidence="4">
    <location>
        <begin position="22"/>
        <end position="385"/>
    </location>
</feature>
<dbReference type="PRINTS" id="PR00368">
    <property type="entry name" value="FADPNR"/>
</dbReference>
<protein>
    <submittedName>
        <fullName evidence="6">Sulphydryl oxidase Sox</fullName>
    </submittedName>
</protein>
<dbReference type="EMBL" id="KK088413">
    <property type="protein sequence ID" value="EYE98491.1"/>
    <property type="molecule type" value="Genomic_DNA"/>
</dbReference>
<keyword evidence="2" id="KW-0285">Flavoprotein</keyword>
<evidence type="ECO:0000313" key="7">
    <source>
        <dbReference type="Proteomes" id="UP000019804"/>
    </source>
</evidence>
<dbReference type="InterPro" id="IPR023753">
    <property type="entry name" value="FAD/NAD-binding_dom"/>
</dbReference>
<evidence type="ECO:0000256" key="1">
    <source>
        <dbReference type="ARBA" id="ARBA00009333"/>
    </source>
</evidence>
<dbReference type="HOGENOM" id="CLU_031864_5_0_1"/>
<accession>A0A017SNW6</accession>
<gene>
    <name evidence="6" type="ORF">EURHEDRAFT_408825</name>
</gene>
<dbReference type="Proteomes" id="UP000019804">
    <property type="component" value="Unassembled WGS sequence"/>
</dbReference>
<dbReference type="STRING" id="1388766.A0A017SNW6"/>
<dbReference type="GeneID" id="63696046"/>
<feature type="domain" description="FAD/NAD(P)-binding" evidence="5">
    <location>
        <begin position="29"/>
        <end position="174"/>
    </location>
</feature>
<reference evidence="7" key="1">
    <citation type="journal article" date="2014" name="Nat. Commun.">
        <title>Genomic adaptations of the halophilic Dead Sea filamentous fungus Eurotium rubrum.</title>
        <authorList>
            <person name="Kis-Papo T."/>
            <person name="Weig A.R."/>
            <person name="Riley R."/>
            <person name="Persoh D."/>
            <person name="Salamov A."/>
            <person name="Sun H."/>
            <person name="Lipzen A."/>
            <person name="Wasser S.P."/>
            <person name="Rambold G."/>
            <person name="Grigoriev I.V."/>
            <person name="Nevo E."/>
        </authorList>
    </citation>
    <scope>NUCLEOTIDE SEQUENCE [LARGE SCALE GENOMIC DNA]</scope>
    <source>
        <strain evidence="7">CBS 135680</strain>
    </source>
</reference>
<dbReference type="OrthoDB" id="4570620at2759"/>
<evidence type="ECO:0000313" key="6">
    <source>
        <dbReference type="EMBL" id="EYE98491.1"/>
    </source>
</evidence>
<evidence type="ECO:0000256" key="2">
    <source>
        <dbReference type="ARBA" id="ARBA00022630"/>
    </source>
</evidence>
<evidence type="ECO:0000259" key="5">
    <source>
        <dbReference type="Pfam" id="PF07992"/>
    </source>
</evidence>
<name>A0A017SNW6_ASPRC</name>
<dbReference type="PANTHER" id="PTHR48105">
    <property type="entry name" value="THIOREDOXIN REDUCTASE 1-RELATED-RELATED"/>
    <property type="match status" value="1"/>
</dbReference>